<gene>
    <name evidence="1" type="ORF">AMD02_00900</name>
</gene>
<organism evidence="1">
    <name type="scientific">Halalkalibacterium halodurans</name>
    <name type="common">Bacillus halodurans</name>
    <dbReference type="NCBI Taxonomy" id="86665"/>
    <lineage>
        <taxon>Bacteria</taxon>
        <taxon>Bacillati</taxon>
        <taxon>Bacillota</taxon>
        <taxon>Bacilli</taxon>
        <taxon>Bacillales</taxon>
        <taxon>Bacillaceae</taxon>
        <taxon>Halalkalibacterium (ex Joshi et al. 2022)</taxon>
    </lineage>
</organism>
<dbReference type="PATRIC" id="fig|136160.3.peg.367"/>
<protein>
    <recommendedName>
        <fullName evidence="2">YwgA family protein</fullName>
    </recommendedName>
</protein>
<accession>A0A0M0KG66</accession>
<dbReference type="EMBL" id="LILD01000001">
    <property type="protein sequence ID" value="KOO37557.1"/>
    <property type="molecule type" value="Genomic_DNA"/>
</dbReference>
<name>A0A0M0KG66_ALKHA</name>
<sequence length="166" mass="19757">MLKDHAKLMAMLLHAGEIVGRKKLQKMVYIAKKVEMPFSERYKFHMYGPYSEELTLRVEELCNLGFVTELKEDKGNYYQYRYSLSEEGKKFLELHEADVLEGKRIIEQMNEQSSRFLELVSTLLYFEDLSPEEVKEKVKTLKPKQNYTDEDIEEASSFIKRIRMEH</sequence>
<dbReference type="RefSeq" id="WP_010899942.1">
    <property type="nucleotide sequence ID" value="NZ_CP040441.1"/>
</dbReference>
<reference evidence="1" key="1">
    <citation type="submission" date="2015-08" db="EMBL/GenBank/DDBJ databases">
        <title>Complete DNA Sequence of Pseudomonas syringae pv. actinidiae, the Causal Agent of Kiwifruit Canker Disease.</title>
        <authorList>
            <person name="Rikkerink E.H.A."/>
            <person name="Fineran P.C."/>
        </authorList>
    </citation>
    <scope>NUCLEOTIDE SEQUENCE</scope>
    <source>
        <strain evidence="1">DSM 13666</strain>
    </source>
</reference>
<accession>A0A4Y7X1Q1</accession>
<evidence type="ECO:0008006" key="2">
    <source>
        <dbReference type="Google" id="ProtNLM"/>
    </source>
</evidence>
<evidence type="ECO:0000313" key="1">
    <source>
        <dbReference type="EMBL" id="KOO37557.1"/>
    </source>
</evidence>
<comment type="caution">
    <text evidence="1">The sequence shown here is derived from an EMBL/GenBank/DDBJ whole genome shotgun (WGS) entry which is preliminary data.</text>
</comment>
<dbReference type="OMA" id="IAKKMQY"/>
<proteinExistence type="predicted"/>
<dbReference type="AlphaFoldDB" id="A0A0M0KG66"/>
<dbReference type="GeneID" id="87599363"/>